<reference evidence="1 2" key="1">
    <citation type="journal article" date="2022" name="DNA Res.">
        <title>Chromosomal-level genome assembly of the orchid tree Bauhinia variegata (Leguminosae; Cercidoideae) supports the allotetraploid origin hypothesis of Bauhinia.</title>
        <authorList>
            <person name="Zhong Y."/>
            <person name="Chen Y."/>
            <person name="Zheng D."/>
            <person name="Pang J."/>
            <person name="Liu Y."/>
            <person name="Luo S."/>
            <person name="Meng S."/>
            <person name="Qian L."/>
            <person name="Wei D."/>
            <person name="Dai S."/>
            <person name="Zhou R."/>
        </authorList>
    </citation>
    <scope>NUCLEOTIDE SEQUENCE [LARGE SCALE GENOMIC DNA]</scope>
    <source>
        <strain evidence="1">BV-YZ2020</strain>
    </source>
</reference>
<accession>A0ACB9NC47</accession>
<name>A0ACB9NC47_BAUVA</name>
<comment type="caution">
    <text evidence="1">The sequence shown here is derived from an EMBL/GenBank/DDBJ whole genome shotgun (WGS) entry which is preliminary data.</text>
</comment>
<gene>
    <name evidence="1" type="ORF">L6164_017672</name>
</gene>
<organism evidence="1 2">
    <name type="scientific">Bauhinia variegata</name>
    <name type="common">Purple orchid tree</name>
    <name type="synonym">Phanera variegata</name>
    <dbReference type="NCBI Taxonomy" id="167791"/>
    <lineage>
        <taxon>Eukaryota</taxon>
        <taxon>Viridiplantae</taxon>
        <taxon>Streptophyta</taxon>
        <taxon>Embryophyta</taxon>
        <taxon>Tracheophyta</taxon>
        <taxon>Spermatophyta</taxon>
        <taxon>Magnoliopsida</taxon>
        <taxon>eudicotyledons</taxon>
        <taxon>Gunneridae</taxon>
        <taxon>Pentapetalae</taxon>
        <taxon>rosids</taxon>
        <taxon>fabids</taxon>
        <taxon>Fabales</taxon>
        <taxon>Fabaceae</taxon>
        <taxon>Cercidoideae</taxon>
        <taxon>Cercideae</taxon>
        <taxon>Bauhiniinae</taxon>
        <taxon>Bauhinia</taxon>
    </lineage>
</organism>
<evidence type="ECO:0000313" key="2">
    <source>
        <dbReference type="Proteomes" id="UP000828941"/>
    </source>
</evidence>
<evidence type="ECO:0000313" key="1">
    <source>
        <dbReference type="EMBL" id="KAI4332791.1"/>
    </source>
</evidence>
<protein>
    <submittedName>
        <fullName evidence="1">Uncharacterized protein</fullName>
    </submittedName>
</protein>
<keyword evidence="2" id="KW-1185">Reference proteome</keyword>
<dbReference type="Proteomes" id="UP000828941">
    <property type="component" value="Chromosome 7"/>
</dbReference>
<sequence length="670" mass="75454">MNDLAGGCDHLKVGAFFEIDHSKLSPKSPEQLNFIRVVMVSEKTKLQVSVRYPSIHSLRTHFTEGNIEKQDGKKIPALDEKYVMGSEFATQVLCRRVPMEEFSEERNSWNFWVTCTEENERDKSPALPDESTILGCKKGSCWSQLKYTGMVQWGKRRQVRFLGRHEEQKFESLAVSLERKETGVDKTEQKGRERGSTKKRKKDEDTEAVQAMSLEVRRTRQSERNQNERRGIQKSKESKAKKQSQVICSKKRKLSIDRWSAERYKLAEESMLKVMKAKGAVYGNPILRPALRTEARKLIGDTGLLDHLLKHMAGKVAPGETYRFRRRHNAEGSMEYWLESADLVNIRREAGVEDPYWTPPVGWKPGDNPSQDPICAKEIREMKEEIAKLKIDVQELLSKKQEDALAIVATPSSCLSSLNLDNECSLISMQEMYVELVNKKAKIDEKLEEISKTLSGMEEQLGTLKSGVEEPIMSESVTPPALLSAPTTVEAGPGGETKEEEDRNKGRKSGEEQSDDDEDIRRPESRTAEDKATKIQRLRTGFQIFKSQGSFIWPNFSLSPDQNVVPTPPSASSSTIPATQLVPSPHPPNVPKPSSPVKPRAEKRPVSTAILTHVTNPFTPALLSPSMQTPKDKVTATQKATLINLNEAPPPPQIYDTSFCGTPKFPRVWV</sequence>
<dbReference type="EMBL" id="CM039432">
    <property type="protein sequence ID" value="KAI4332791.1"/>
    <property type="molecule type" value="Genomic_DNA"/>
</dbReference>
<proteinExistence type="predicted"/>